<organism evidence="2 3">
    <name type="scientific">Tardiphaga robiniae</name>
    <dbReference type="NCBI Taxonomy" id="943830"/>
    <lineage>
        <taxon>Bacteria</taxon>
        <taxon>Pseudomonadati</taxon>
        <taxon>Pseudomonadota</taxon>
        <taxon>Alphaproteobacteria</taxon>
        <taxon>Hyphomicrobiales</taxon>
        <taxon>Nitrobacteraceae</taxon>
        <taxon>Tardiphaga</taxon>
    </lineage>
</organism>
<reference evidence="2 3" key="1">
    <citation type="submission" date="2016-03" db="EMBL/GenBank/DDBJ databases">
        <title>Microsymbionts genomes from the relict species Vavilovia formosa (Stev.) Fed.</title>
        <authorList>
            <person name="Kopat V."/>
            <person name="Chirak E."/>
            <person name="Kimeklis A."/>
            <person name="Andronov E."/>
        </authorList>
    </citation>
    <scope>NUCLEOTIDE SEQUENCE [LARGE SCALE GENOMIC DNA]</scope>
    <source>
        <strain evidence="2 3">Vaf07</strain>
    </source>
</reference>
<dbReference type="InterPro" id="IPR044992">
    <property type="entry name" value="ChyE-like"/>
</dbReference>
<protein>
    <submittedName>
        <fullName evidence="2">GMP synthase</fullName>
    </submittedName>
</protein>
<dbReference type="STRING" id="943830.A4A58_15920"/>
<evidence type="ECO:0000313" key="2">
    <source>
        <dbReference type="EMBL" id="KZD21255.1"/>
    </source>
</evidence>
<evidence type="ECO:0000313" key="3">
    <source>
        <dbReference type="Proteomes" id="UP000076574"/>
    </source>
</evidence>
<dbReference type="SUPFAM" id="SSF52317">
    <property type="entry name" value="Class I glutamine amidotransferase-like"/>
    <property type="match status" value="1"/>
</dbReference>
<keyword evidence="3" id="KW-1185">Reference proteome</keyword>
<dbReference type="PANTHER" id="PTHR42695">
    <property type="entry name" value="GLUTAMINE AMIDOTRANSFERASE YLR126C-RELATED"/>
    <property type="match status" value="1"/>
</dbReference>
<dbReference type="Proteomes" id="UP000076574">
    <property type="component" value="Unassembled WGS sequence"/>
</dbReference>
<dbReference type="Pfam" id="PF00117">
    <property type="entry name" value="GATase"/>
    <property type="match status" value="1"/>
</dbReference>
<gene>
    <name evidence="2" type="ORF">A4A58_15920</name>
</gene>
<dbReference type="AlphaFoldDB" id="A0A163XRB2"/>
<dbReference type="NCBIfam" id="NF005458">
    <property type="entry name" value="PRK07053.1"/>
    <property type="match status" value="1"/>
</dbReference>
<dbReference type="EMBL" id="LVYV01000053">
    <property type="protein sequence ID" value="KZD21255.1"/>
    <property type="molecule type" value="Genomic_DNA"/>
</dbReference>
<name>A0A163XRB2_9BRAD</name>
<dbReference type="RefSeq" id="WP_068737369.1">
    <property type="nucleotide sequence ID" value="NZ_LVYV01000053.1"/>
</dbReference>
<sequence>MNRHRRSAVALRHVAFEDLGLLSSVLDREGWDVSFCDAAIDDVSHRSIVDADLLIVLGGPIGVYEADAYPFLTREIALLERRLAQGRPTLDICLGAQLMARALGARVYAGGIKEIGWGQVSLTKQGAGSCLGPLAEDGASVLHWHADTFDLPEGAIRLASNDAYDNQAFAYGRHALALQFHLEADPRQLEEWYVGHAVELAAAGIPIAQLRSSTAAVANRLPAQADRIFTRWIHEIS</sequence>
<accession>A0A163XRB2</accession>
<dbReference type="InterPro" id="IPR017926">
    <property type="entry name" value="GATASE"/>
</dbReference>
<comment type="caution">
    <text evidence="2">The sequence shown here is derived from an EMBL/GenBank/DDBJ whole genome shotgun (WGS) entry which is preliminary data.</text>
</comment>
<dbReference type="PROSITE" id="PS51273">
    <property type="entry name" value="GATASE_TYPE_1"/>
    <property type="match status" value="1"/>
</dbReference>
<proteinExistence type="predicted"/>
<dbReference type="InterPro" id="IPR029062">
    <property type="entry name" value="Class_I_gatase-like"/>
</dbReference>
<dbReference type="GO" id="GO:0005829">
    <property type="term" value="C:cytosol"/>
    <property type="evidence" value="ECO:0007669"/>
    <property type="project" value="TreeGrafter"/>
</dbReference>
<feature type="domain" description="Glutamine amidotransferase" evidence="1">
    <location>
        <begin position="47"/>
        <end position="189"/>
    </location>
</feature>
<dbReference type="CDD" id="cd01741">
    <property type="entry name" value="GATase1_1"/>
    <property type="match status" value="1"/>
</dbReference>
<dbReference type="OrthoDB" id="9813383at2"/>
<dbReference type="PANTHER" id="PTHR42695:SF5">
    <property type="entry name" value="GLUTAMINE AMIDOTRANSFERASE YLR126C-RELATED"/>
    <property type="match status" value="1"/>
</dbReference>
<dbReference type="Gene3D" id="3.40.50.880">
    <property type="match status" value="1"/>
</dbReference>
<evidence type="ECO:0000259" key="1">
    <source>
        <dbReference type="Pfam" id="PF00117"/>
    </source>
</evidence>